<dbReference type="GO" id="GO:0000785">
    <property type="term" value="C:chromatin"/>
    <property type="evidence" value="ECO:0007669"/>
    <property type="project" value="TreeGrafter"/>
</dbReference>
<evidence type="ECO:0000313" key="10">
    <source>
        <dbReference type="Proteomes" id="UP001147760"/>
    </source>
</evidence>
<sequence>MAAAGAQYRYEHRKGRMLCYASKTIFQEKQRVKDTGFITTQQPSPITPTTFSAHQARSTIMDDLRCLLNLAIYANWQQNVELVRDACDYQSLLVRLLRDTSLTEVNTTSAEVSCLDWQTWLQLEADCRVKLFGFAFLNLQSIAYNLPPIFLSDEINLRLPCTCDEWRTVEEAHWKQVEGIHQEQSLFQDALFLLLSEENATTAPPSRATPSPTANLILTHGLLQRILLSRQAAMSPTGPQVDIFTNALRRWTSTWRLAPESSLDPLNPNGPIPFTSTALLGLAYTRLQLDLGPSRRLKSRDPADIARGLLMSPDIQRGPHLLPALLHPTHALSIPVNLGIGCYLSSRAPSQELDHRSVYRMRMQCWDMPRAGVQEATRLWSLRRGLTKRDRSRCYLASLFALAWWPWAFFASAIVLAAVAAIAGIVLLDCPKGKDTYLVQGVKNSLHHYIVQLDLLGSVTGVLGLVLFNFA</sequence>
<evidence type="ECO:0000256" key="1">
    <source>
        <dbReference type="ARBA" id="ARBA00004123"/>
    </source>
</evidence>
<dbReference type="OrthoDB" id="654211at2759"/>
<reference evidence="9" key="2">
    <citation type="journal article" date="2023" name="IMA Fungus">
        <title>Comparative genomic study of the Penicillium genus elucidates a diverse pangenome and 15 lateral gene transfer events.</title>
        <authorList>
            <person name="Petersen C."/>
            <person name="Sorensen T."/>
            <person name="Nielsen M.R."/>
            <person name="Sondergaard T.E."/>
            <person name="Sorensen J.L."/>
            <person name="Fitzpatrick D.A."/>
            <person name="Frisvad J.C."/>
            <person name="Nielsen K.L."/>
        </authorList>
    </citation>
    <scope>NUCLEOTIDE SEQUENCE</scope>
    <source>
        <strain evidence="9">IBT 17660</strain>
    </source>
</reference>
<dbReference type="InterPro" id="IPR007219">
    <property type="entry name" value="XnlR_reg_dom"/>
</dbReference>
<keyword evidence="5" id="KW-0862">Zinc</keyword>
<keyword evidence="6" id="KW-0539">Nucleus</keyword>
<protein>
    <recommendedName>
        <fullName evidence="8">Xylanolytic transcriptional activator regulatory domain-containing protein</fullName>
    </recommendedName>
</protein>
<dbReference type="InterPro" id="IPR051059">
    <property type="entry name" value="VerF-like"/>
</dbReference>
<gene>
    <name evidence="9" type="ORF">N7530_000802</name>
</gene>
<dbReference type="Pfam" id="PF04082">
    <property type="entry name" value="Fungal_trans"/>
    <property type="match status" value="1"/>
</dbReference>
<dbReference type="GO" id="GO:0005634">
    <property type="term" value="C:nucleus"/>
    <property type="evidence" value="ECO:0007669"/>
    <property type="project" value="UniProtKB-SubCell"/>
</dbReference>
<keyword evidence="7" id="KW-0472">Membrane</keyword>
<keyword evidence="7" id="KW-1133">Transmembrane helix</keyword>
<evidence type="ECO:0000256" key="5">
    <source>
        <dbReference type="ARBA" id="ARBA00022833"/>
    </source>
</evidence>
<name>A0A9W9X909_9EURO</name>
<feature type="domain" description="Xylanolytic transcriptional activator regulatory" evidence="8">
    <location>
        <begin position="63"/>
        <end position="251"/>
    </location>
</feature>
<comment type="subcellular location">
    <subcellularLocation>
        <location evidence="1">Nucleus</location>
    </subcellularLocation>
</comment>
<proteinExistence type="predicted"/>
<evidence type="ECO:0000313" key="9">
    <source>
        <dbReference type="EMBL" id="KAJ5486502.1"/>
    </source>
</evidence>
<keyword evidence="3" id="KW-0677">Repeat</keyword>
<evidence type="ECO:0000259" key="8">
    <source>
        <dbReference type="Pfam" id="PF04082"/>
    </source>
</evidence>
<comment type="caution">
    <text evidence="9">The sequence shown here is derived from an EMBL/GenBank/DDBJ whole genome shotgun (WGS) entry which is preliminary data.</text>
</comment>
<feature type="transmembrane region" description="Helical" evidence="7">
    <location>
        <begin position="404"/>
        <end position="428"/>
    </location>
</feature>
<dbReference type="GO" id="GO:0006351">
    <property type="term" value="P:DNA-templated transcription"/>
    <property type="evidence" value="ECO:0007669"/>
    <property type="project" value="InterPro"/>
</dbReference>
<evidence type="ECO:0000256" key="7">
    <source>
        <dbReference type="SAM" id="Phobius"/>
    </source>
</evidence>
<keyword evidence="7" id="KW-0812">Transmembrane</keyword>
<evidence type="ECO:0000256" key="2">
    <source>
        <dbReference type="ARBA" id="ARBA00022723"/>
    </source>
</evidence>
<dbReference type="GO" id="GO:0000978">
    <property type="term" value="F:RNA polymerase II cis-regulatory region sequence-specific DNA binding"/>
    <property type="evidence" value="ECO:0007669"/>
    <property type="project" value="InterPro"/>
</dbReference>
<evidence type="ECO:0000256" key="6">
    <source>
        <dbReference type="ARBA" id="ARBA00023242"/>
    </source>
</evidence>
<dbReference type="GO" id="GO:0000981">
    <property type="term" value="F:DNA-binding transcription factor activity, RNA polymerase II-specific"/>
    <property type="evidence" value="ECO:0007669"/>
    <property type="project" value="InterPro"/>
</dbReference>
<dbReference type="EMBL" id="JAPWDO010000001">
    <property type="protein sequence ID" value="KAJ5486502.1"/>
    <property type="molecule type" value="Genomic_DNA"/>
</dbReference>
<dbReference type="AlphaFoldDB" id="A0A9W9X909"/>
<evidence type="ECO:0000256" key="4">
    <source>
        <dbReference type="ARBA" id="ARBA00022771"/>
    </source>
</evidence>
<keyword evidence="4" id="KW-0863">Zinc-finger</keyword>
<evidence type="ECO:0000256" key="3">
    <source>
        <dbReference type="ARBA" id="ARBA00022737"/>
    </source>
</evidence>
<dbReference type="Proteomes" id="UP001147760">
    <property type="component" value="Unassembled WGS sequence"/>
</dbReference>
<organism evidence="9 10">
    <name type="scientific">Penicillium desertorum</name>
    <dbReference type="NCBI Taxonomy" id="1303715"/>
    <lineage>
        <taxon>Eukaryota</taxon>
        <taxon>Fungi</taxon>
        <taxon>Dikarya</taxon>
        <taxon>Ascomycota</taxon>
        <taxon>Pezizomycotina</taxon>
        <taxon>Eurotiomycetes</taxon>
        <taxon>Eurotiomycetidae</taxon>
        <taxon>Eurotiales</taxon>
        <taxon>Aspergillaceae</taxon>
        <taxon>Penicillium</taxon>
    </lineage>
</organism>
<accession>A0A9W9X909</accession>
<feature type="transmembrane region" description="Helical" evidence="7">
    <location>
        <begin position="449"/>
        <end position="470"/>
    </location>
</feature>
<dbReference type="PANTHER" id="PTHR40626">
    <property type="entry name" value="MIP31509P"/>
    <property type="match status" value="1"/>
</dbReference>
<keyword evidence="10" id="KW-1185">Reference proteome</keyword>
<dbReference type="PANTHER" id="PTHR40626:SF10">
    <property type="entry name" value="C2H2-TYPE DOMAIN-CONTAINING PROTEIN"/>
    <property type="match status" value="1"/>
</dbReference>
<dbReference type="GO" id="GO:0008270">
    <property type="term" value="F:zinc ion binding"/>
    <property type="evidence" value="ECO:0007669"/>
    <property type="project" value="UniProtKB-KW"/>
</dbReference>
<reference evidence="9" key="1">
    <citation type="submission" date="2022-12" db="EMBL/GenBank/DDBJ databases">
        <authorList>
            <person name="Petersen C."/>
        </authorList>
    </citation>
    <scope>NUCLEOTIDE SEQUENCE</scope>
    <source>
        <strain evidence="9">IBT 17660</strain>
    </source>
</reference>
<keyword evidence="2" id="KW-0479">Metal-binding</keyword>